<gene>
    <name evidence="6" type="ORF">U1T56_23285</name>
</gene>
<accession>A0ABU8XY02</accession>
<dbReference type="InterPro" id="IPR052155">
    <property type="entry name" value="Biofilm_reg_signaling"/>
</dbReference>
<evidence type="ECO:0000259" key="3">
    <source>
        <dbReference type="PROSITE" id="PS50112"/>
    </source>
</evidence>
<dbReference type="Pfam" id="PF08448">
    <property type="entry name" value="PAS_4"/>
    <property type="match status" value="1"/>
</dbReference>
<evidence type="ECO:0000259" key="4">
    <source>
        <dbReference type="PROSITE" id="PS50883"/>
    </source>
</evidence>
<feature type="domain" description="EAL" evidence="4">
    <location>
        <begin position="575"/>
        <end position="824"/>
    </location>
</feature>
<dbReference type="SMART" id="SM00052">
    <property type="entry name" value="EAL"/>
    <property type="match status" value="1"/>
</dbReference>
<dbReference type="RefSeq" id="WP_418161936.1">
    <property type="nucleotide sequence ID" value="NZ_JBBLZC010000044.1"/>
</dbReference>
<sequence length="853" mass="91914">MVSLASLITTAAIIIAAAIYAGSLRQDSLQRNSEARIVTQSVRSVLRAVAANARDYAWWNDAVQHLLLTPDPVWADLNIGPYVRTAFGYEISLVVGGDGRMLLGWVDGRREIGKAAEALGPNLPDLLAVARRQNAAEPVAASAVLFGPEGLLAAAASPIVPQPGSSLVPPAGPPALLIFAKRLDADFLARLEEDFGIEAASLTAPGTGSAGLGRVALPGPSGETVREIVWKPQRPGRVQLAWLIPTLLGSLVVLGGFTRLVLGNIRRSTTAIRASEARFRDIAEAASDWIWETDADLRLTYVSEHFGRATGLRAGEVTGRPLHEILELPPDPELRQRQRATLAAGQPFRDVPCLLRSDAEQARTLRLTGTPIRGAEGTLAGYRGIATDITAEMAALDQVRFLAEHDALTGLPNRLVLHERLEETLRRLRRYGERSAVLCIDLDRFKEINDSLGHAAGDRLLAACAQRLRGCIRETDIVARLGGDEFAVLQTDVAQPDDVQRLCDRILTALAEPVRIEDVEVVIGSSIGVALVPADGTDATQLLQKADIALYRAKEDGRGRTCFFEPGMDERLRERRFLESSLRHAVATEQLEVHYQPQVDAGTGMIAGVEALLRWRHPTRGPIPPSEFVPVAEDAGLIVPIGEWVLRTACRDAVRWPGIRVSVNVSPAQFRQRGLVRAIRRALVESGLEPWRLEIEITEGLLIQNTAAALRTLEQIKALGVGIAMDDFGTGYSSLSYLQKFPFDKIKIDRSFVGRLGEDAGNAAIIRAIIGLGRSFGMCICAEGVETAAQLEVLRREGCEQAQGYLFGRAMEVAAIDGLVRGATHLAASAPSERGSPAGSSRVAEPVSAAGGP</sequence>
<evidence type="ECO:0000259" key="5">
    <source>
        <dbReference type="PROSITE" id="PS50887"/>
    </source>
</evidence>
<dbReference type="CDD" id="cd01949">
    <property type="entry name" value="GGDEF"/>
    <property type="match status" value="1"/>
</dbReference>
<feature type="domain" description="GGDEF" evidence="5">
    <location>
        <begin position="433"/>
        <end position="566"/>
    </location>
</feature>
<keyword evidence="2" id="KW-0812">Transmembrane</keyword>
<dbReference type="InterPro" id="IPR000014">
    <property type="entry name" value="PAS"/>
</dbReference>
<dbReference type="NCBIfam" id="TIGR00229">
    <property type="entry name" value="sensory_box"/>
    <property type="match status" value="1"/>
</dbReference>
<dbReference type="Gene3D" id="3.30.450.20">
    <property type="entry name" value="PAS domain"/>
    <property type="match status" value="1"/>
</dbReference>
<keyword evidence="2" id="KW-1133">Transmembrane helix</keyword>
<name>A0ABU8XY02_9PROT</name>
<dbReference type="PROSITE" id="PS50112">
    <property type="entry name" value="PAS"/>
    <property type="match status" value="1"/>
</dbReference>
<feature type="transmembrane region" description="Helical" evidence="2">
    <location>
        <begin position="240"/>
        <end position="262"/>
    </location>
</feature>
<dbReference type="PANTHER" id="PTHR44757">
    <property type="entry name" value="DIGUANYLATE CYCLASE DGCP"/>
    <property type="match status" value="1"/>
</dbReference>
<evidence type="ECO:0000313" key="7">
    <source>
        <dbReference type="Proteomes" id="UP001375743"/>
    </source>
</evidence>
<evidence type="ECO:0000256" key="1">
    <source>
        <dbReference type="SAM" id="MobiDB-lite"/>
    </source>
</evidence>
<dbReference type="InterPro" id="IPR035965">
    <property type="entry name" value="PAS-like_dom_sf"/>
</dbReference>
<dbReference type="SMART" id="SM00267">
    <property type="entry name" value="GGDEF"/>
    <property type="match status" value="1"/>
</dbReference>
<feature type="domain" description="PAS" evidence="3">
    <location>
        <begin position="275"/>
        <end position="345"/>
    </location>
</feature>
<dbReference type="Pfam" id="PF00563">
    <property type="entry name" value="EAL"/>
    <property type="match status" value="1"/>
</dbReference>
<dbReference type="SUPFAM" id="SSF141868">
    <property type="entry name" value="EAL domain-like"/>
    <property type="match status" value="1"/>
</dbReference>
<reference evidence="6 7" key="1">
    <citation type="submission" date="2024-01" db="EMBL/GenBank/DDBJ databases">
        <title>Multi-omics insights into the function and evolution of sodium benzoate biodegradation pathways in Benzoatithermus flavus gen. nov., sp. nov. from hot spring.</title>
        <authorList>
            <person name="Hu C.-J."/>
            <person name="Li W.-J."/>
        </authorList>
    </citation>
    <scope>NUCLEOTIDE SEQUENCE [LARGE SCALE GENOMIC DNA]</scope>
    <source>
        <strain evidence="6 7">SYSU G07066</strain>
    </source>
</reference>
<dbReference type="CDD" id="cd00130">
    <property type="entry name" value="PAS"/>
    <property type="match status" value="1"/>
</dbReference>
<dbReference type="CDD" id="cd01948">
    <property type="entry name" value="EAL"/>
    <property type="match status" value="1"/>
</dbReference>
<evidence type="ECO:0000256" key="2">
    <source>
        <dbReference type="SAM" id="Phobius"/>
    </source>
</evidence>
<dbReference type="Proteomes" id="UP001375743">
    <property type="component" value="Unassembled WGS sequence"/>
</dbReference>
<dbReference type="InterPro" id="IPR043128">
    <property type="entry name" value="Rev_trsase/Diguanyl_cyclase"/>
</dbReference>
<dbReference type="Gene3D" id="3.30.70.270">
    <property type="match status" value="1"/>
</dbReference>
<dbReference type="PROSITE" id="PS50887">
    <property type="entry name" value="GGDEF"/>
    <property type="match status" value="1"/>
</dbReference>
<dbReference type="Pfam" id="PF00990">
    <property type="entry name" value="GGDEF"/>
    <property type="match status" value="1"/>
</dbReference>
<dbReference type="InterPro" id="IPR029787">
    <property type="entry name" value="Nucleotide_cyclase"/>
</dbReference>
<proteinExistence type="predicted"/>
<keyword evidence="7" id="KW-1185">Reference proteome</keyword>
<organism evidence="6 7">
    <name type="scientific">Benzoatithermus flavus</name>
    <dbReference type="NCBI Taxonomy" id="3108223"/>
    <lineage>
        <taxon>Bacteria</taxon>
        <taxon>Pseudomonadati</taxon>
        <taxon>Pseudomonadota</taxon>
        <taxon>Alphaproteobacteria</taxon>
        <taxon>Geminicoccales</taxon>
        <taxon>Geminicoccaceae</taxon>
        <taxon>Benzoatithermus</taxon>
    </lineage>
</organism>
<protein>
    <submittedName>
        <fullName evidence="6">EAL domain-containing protein</fullName>
    </submittedName>
</protein>
<evidence type="ECO:0000313" key="6">
    <source>
        <dbReference type="EMBL" id="MEK0086092.1"/>
    </source>
</evidence>
<keyword evidence="2" id="KW-0472">Membrane</keyword>
<dbReference type="SUPFAM" id="SSF55785">
    <property type="entry name" value="PYP-like sensor domain (PAS domain)"/>
    <property type="match status" value="1"/>
</dbReference>
<dbReference type="InterPro" id="IPR000160">
    <property type="entry name" value="GGDEF_dom"/>
</dbReference>
<dbReference type="Pfam" id="PF05228">
    <property type="entry name" value="CHASE4"/>
    <property type="match status" value="1"/>
</dbReference>
<dbReference type="EMBL" id="JBBLZC010000044">
    <property type="protein sequence ID" value="MEK0086092.1"/>
    <property type="molecule type" value="Genomic_DNA"/>
</dbReference>
<dbReference type="InterPro" id="IPR001633">
    <property type="entry name" value="EAL_dom"/>
</dbReference>
<dbReference type="InterPro" id="IPR035919">
    <property type="entry name" value="EAL_sf"/>
</dbReference>
<dbReference type="PROSITE" id="PS50883">
    <property type="entry name" value="EAL"/>
    <property type="match status" value="1"/>
</dbReference>
<dbReference type="SUPFAM" id="SSF55073">
    <property type="entry name" value="Nucleotide cyclase"/>
    <property type="match status" value="1"/>
</dbReference>
<dbReference type="Gene3D" id="3.20.20.450">
    <property type="entry name" value="EAL domain"/>
    <property type="match status" value="1"/>
</dbReference>
<feature type="region of interest" description="Disordered" evidence="1">
    <location>
        <begin position="829"/>
        <end position="853"/>
    </location>
</feature>
<dbReference type="SMART" id="SM00091">
    <property type="entry name" value="PAS"/>
    <property type="match status" value="1"/>
</dbReference>
<comment type="caution">
    <text evidence="6">The sequence shown here is derived from an EMBL/GenBank/DDBJ whole genome shotgun (WGS) entry which is preliminary data.</text>
</comment>
<dbReference type="InterPro" id="IPR007892">
    <property type="entry name" value="CHASE4"/>
</dbReference>
<dbReference type="InterPro" id="IPR013656">
    <property type="entry name" value="PAS_4"/>
</dbReference>
<dbReference type="PANTHER" id="PTHR44757:SF10">
    <property type="entry name" value="MEMBRANE PROTEIN"/>
    <property type="match status" value="1"/>
</dbReference>
<dbReference type="NCBIfam" id="TIGR00254">
    <property type="entry name" value="GGDEF"/>
    <property type="match status" value="1"/>
</dbReference>